<feature type="region of interest" description="Disordered" evidence="6">
    <location>
        <begin position="371"/>
        <end position="409"/>
    </location>
</feature>
<dbReference type="GO" id="GO:0012505">
    <property type="term" value="C:endomembrane system"/>
    <property type="evidence" value="ECO:0007669"/>
    <property type="project" value="TreeGrafter"/>
</dbReference>
<dbReference type="STRING" id="69332.A0A388LPK3"/>
<proteinExistence type="inferred from homology"/>
<keyword evidence="8" id="KW-1185">Reference proteome</keyword>
<evidence type="ECO:0000256" key="3">
    <source>
        <dbReference type="ARBA" id="ARBA00022692"/>
    </source>
</evidence>
<dbReference type="InterPro" id="IPR029454">
    <property type="entry name" value="ODR-4-like"/>
</dbReference>
<protein>
    <recommendedName>
        <fullName evidence="9">Protein odr-4 homolog</fullName>
    </recommendedName>
</protein>
<dbReference type="PANTHER" id="PTHR33966">
    <property type="entry name" value="PROTEIN ODR-4 HOMOLOG"/>
    <property type="match status" value="1"/>
</dbReference>
<comment type="caution">
    <text evidence="7">The sequence shown here is derived from an EMBL/GenBank/DDBJ whole genome shotgun (WGS) entry which is preliminary data.</text>
</comment>
<keyword evidence="5" id="KW-0472">Membrane</keyword>
<name>A0A388LPK3_CHABU</name>
<accession>A0A388LPK3</accession>
<sequence length="409" mass="43609">MVVHSVVAQGELLDRHVDSLFRQGVYFEVGLLIGRSAEGNRSHLYVLVPTPSNEDGGGKEGGEGNGGSSGPGVGVAGGGKGRHDGKQAAASLPILDSDWIGEHARQVCRLLPGGIQVLGVYVFGTEPVFKSLAAALNSTLYAVCQAILSECNDSFSNTKVPDDMLLLHVCSSPKKYSCKSCPSGSGTTPLVGMKPCEMKFGNVLGSLRCCSNRYKVDIRMPLISEKLGRRYSLRSAIDAAISKESVRLHYAISAVDDGLLVDDALVGTLFDTKADGGAPYGRVEVLFLLPPIGSVHTETSDSCESTDSTLGPENSVKEDEVIGMIAIRGTVQGVAYAHVREPVRRLIADLKGDVIRSLRTRLDVLYDEIEREQTEENEVSGPVETSTSGENPEARKPRHALLLSADENG</sequence>
<dbReference type="PANTHER" id="PTHR33966:SF1">
    <property type="entry name" value="PROTEIN ODR-4 HOMOLOG"/>
    <property type="match status" value="1"/>
</dbReference>
<evidence type="ECO:0008006" key="9">
    <source>
        <dbReference type="Google" id="ProtNLM"/>
    </source>
</evidence>
<keyword evidence="4" id="KW-1133">Transmembrane helix</keyword>
<comment type="similarity">
    <text evidence="2">Belongs to the ODR-4 family.</text>
</comment>
<dbReference type="Pfam" id="PF14778">
    <property type="entry name" value="ODR4-like"/>
    <property type="match status" value="1"/>
</dbReference>
<dbReference type="EMBL" id="BFEA01000470">
    <property type="protein sequence ID" value="GBG84270.1"/>
    <property type="molecule type" value="Genomic_DNA"/>
</dbReference>
<dbReference type="GO" id="GO:0008104">
    <property type="term" value="P:intracellular protein localization"/>
    <property type="evidence" value="ECO:0007669"/>
    <property type="project" value="TreeGrafter"/>
</dbReference>
<evidence type="ECO:0000256" key="6">
    <source>
        <dbReference type="SAM" id="MobiDB-lite"/>
    </source>
</evidence>
<keyword evidence="3" id="KW-0812">Transmembrane</keyword>
<dbReference type="OrthoDB" id="21458at2759"/>
<feature type="compositionally biased region" description="Gly residues" evidence="6">
    <location>
        <begin position="63"/>
        <end position="79"/>
    </location>
</feature>
<comment type="subcellular location">
    <subcellularLocation>
        <location evidence="1">Membrane</location>
    </subcellularLocation>
</comment>
<evidence type="ECO:0000256" key="5">
    <source>
        <dbReference type="ARBA" id="ARBA00023136"/>
    </source>
</evidence>
<organism evidence="7 8">
    <name type="scientific">Chara braunii</name>
    <name type="common">Braun's stonewort</name>
    <dbReference type="NCBI Taxonomy" id="69332"/>
    <lineage>
        <taxon>Eukaryota</taxon>
        <taxon>Viridiplantae</taxon>
        <taxon>Streptophyta</taxon>
        <taxon>Charophyceae</taxon>
        <taxon>Charales</taxon>
        <taxon>Characeae</taxon>
        <taxon>Chara</taxon>
    </lineage>
</organism>
<evidence type="ECO:0000256" key="1">
    <source>
        <dbReference type="ARBA" id="ARBA00004370"/>
    </source>
</evidence>
<reference evidence="7 8" key="1">
    <citation type="journal article" date="2018" name="Cell">
        <title>The Chara Genome: Secondary Complexity and Implications for Plant Terrestrialization.</title>
        <authorList>
            <person name="Nishiyama T."/>
            <person name="Sakayama H."/>
            <person name="Vries J.D."/>
            <person name="Buschmann H."/>
            <person name="Saint-Marcoux D."/>
            <person name="Ullrich K.K."/>
            <person name="Haas F.B."/>
            <person name="Vanderstraeten L."/>
            <person name="Becker D."/>
            <person name="Lang D."/>
            <person name="Vosolsobe S."/>
            <person name="Rombauts S."/>
            <person name="Wilhelmsson P.K.I."/>
            <person name="Janitza P."/>
            <person name="Kern R."/>
            <person name="Heyl A."/>
            <person name="Rumpler F."/>
            <person name="Villalobos L.I.A.C."/>
            <person name="Clay J.M."/>
            <person name="Skokan R."/>
            <person name="Toyoda A."/>
            <person name="Suzuki Y."/>
            <person name="Kagoshima H."/>
            <person name="Schijlen E."/>
            <person name="Tajeshwar N."/>
            <person name="Catarino B."/>
            <person name="Hetherington A.J."/>
            <person name="Saltykova A."/>
            <person name="Bonnot C."/>
            <person name="Breuninger H."/>
            <person name="Symeonidi A."/>
            <person name="Radhakrishnan G.V."/>
            <person name="Van Nieuwerburgh F."/>
            <person name="Deforce D."/>
            <person name="Chang C."/>
            <person name="Karol K.G."/>
            <person name="Hedrich R."/>
            <person name="Ulvskov P."/>
            <person name="Glockner G."/>
            <person name="Delwiche C.F."/>
            <person name="Petrasek J."/>
            <person name="Van de Peer Y."/>
            <person name="Friml J."/>
            <person name="Beilby M."/>
            <person name="Dolan L."/>
            <person name="Kohara Y."/>
            <person name="Sugano S."/>
            <person name="Fujiyama A."/>
            <person name="Delaux P.-M."/>
            <person name="Quint M."/>
            <person name="TheiBen G."/>
            <person name="Hagemann M."/>
            <person name="Harholt J."/>
            <person name="Dunand C."/>
            <person name="Zachgo S."/>
            <person name="Langdale J."/>
            <person name="Maumus F."/>
            <person name="Straeten D.V.D."/>
            <person name="Gould S.B."/>
            <person name="Rensing S.A."/>
        </authorList>
    </citation>
    <scope>NUCLEOTIDE SEQUENCE [LARGE SCALE GENOMIC DNA]</scope>
    <source>
        <strain evidence="7 8">S276</strain>
    </source>
</reference>
<evidence type="ECO:0000256" key="2">
    <source>
        <dbReference type="ARBA" id="ARBA00010131"/>
    </source>
</evidence>
<dbReference type="AlphaFoldDB" id="A0A388LPK3"/>
<evidence type="ECO:0000313" key="7">
    <source>
        <dbReference type="EMBL" id="GBG84270.1"/>
    </source>
</evidence>
<dbReference type="Gramene" id="GBG84270">
    <property type="protein sequence ID" value="GBG84270"/>
    <property type="gene ID" value="CBR_g38241"/>
</dbReference>
<dbReference type="GO" id="GO:0016020">
    <property type="term" value="C:membrane"/>
    <property type="evidence" value="ECO:0007669"/>
    <property type="project" value="UniProtKB-SubCell"/>
</dbReference>
<dbReference type="Proteomes" id="UP000265515">
    <property type="component" value="Unassembled WGS sequence"/>
</dbReference>
<feature type="region of interest" description="Disordered" evidence="6">
    <location>
        <begin position="47"/>
        <end position="87"/>
    </location>
</feature>
<evidence type="ECO:0000256" key="4">
    <source>
        <dbReference type="ARBA" id="ARBA00022989"/>
    </source>
</evidence>
<evidence type="ECO:0000313" key="8">
    <source>
        <dbReference type="Proteomes" id="UP000265515"/>
    </source>
</evidence>
<gene>
    <name evidence="7" type="ORF">CBR_g38241</name>
</gene>